<keyword evidence="3" id="KW-1185">Reference proteome</keyword>
<evidence type="ECO:0000256" key="1">
    <source>
        <dbReference type="SAM" id="MobiDB-lite"/>
    </source>
</evidence>
<accession>A0ABS9Q745</accession>
<dbReference type="RefSeq" id="WP_239266502.1">
    <property type="nucleotide sequence ID" value="NZ_JAKRCV010000094.1"/>
</dbReference>
<organism evidence="2 3">
    <name type="scientific">Arsenicicoccus bolidensis</name>
    <dbReference type="NCBI Taxonomy" id="229480"/>
    <lineage>
        <taxon>Bacteria</taxon>
        <taxon>Bacillati</taxon>
        <taxon>Actinomycetota</taxon>
        <taxon>Actinomycetes</taxon>
        <taxon>Micrococcales</taxon>
        <taxon>Intrasporangiaceae</taxon>
        <taxon>Arsenicicoccus</taxon>
    </lineage>
</organism>
<sequence>MTDEVAGSVDEESRRLKALLQDTLDLGRAPTRPEPEWTDHADQDHADDDPGDDEREGEGDRSHDGDPDDDPADEGEHPHRTTSPQHAADTCPICRASRLAHTLAPELIDEVGRGMEALGRSLRGVAAAARRHTDEHLQARTDEERA</sequence>
<reference evidence="2 3" key="1">
    <citation type="submission" date="2022-02" db="EMBL/GenBank/DDBJ databases">
        <title>Uncovering new skin microbiome diversity through culturing and metagenomics.</title>
        <authorList>
            <person name="Conlan S."/>
            <person name="Deming C."/>
            <person name="Nisc Comparative Sequencing Program N."/>
            <person name="Segre J.A."/>
        </authorList>
    </citation>
    <scope>NUCLEOTIDE SEQUENCE [LARGE SCALE GENOMIC DNA]</scope>
    <source>
        <strain evidence="2 3">ACRQZ</strain>
    </source>
</reference>
<evidence type="ECO:0000313" key="3">
    <source>
        <dbReference type="Proteomes" id="UP001521931"/>
    </source>
</evidence>
<evidence type="ECO:0000313" key="2">
    <source>
        <dbReference type="EMBL" id="MCG7323665.1"/>
    </source>
</evidence>
<comment type="caution">
    <text evidence="2">The sequence shown here is derived from an EMBL/GenBank/DDBJ whole genome shotgun (WGS) entry which is preliminary data.</text>
</comment>
<proteinExistence type="predicted"/>
<feature type="compositionally biased region" description="Acidic residues" evidence="1">
    <location>
        <begin position="45"/>
        <end position="57"/>
    </location>
</feature>
<name>A0ABS9Q745_9MICO</name>
<gene>
    <name evidence="2" type="ORF">MHL29_17470</name>
</gene>
<protein>
    <submittedName>
        <fullName evidence="2">Uncharacterized protein</fullName>
    </submittedName>
</protein>
<feature type="compositionally biased region" description="Basic and acidic residues" evidence="1">
    <location>
        <begin position="31"/>
        <end position="44"/>
    </location>
</feature>
<dbReference type="Proteomes" id="UP001521931">
    <property type="component" value="Unassembled WGS sequence"/>
</dbReference>
<dbReference type="EMBL" id="JAKRCV010000094">
    <property type="protein sequence ID" value="MCG7323665.1"/>
    <property type="molecule type" value="Genomic_DNA"/>
</dbReference>
<feature type="region of interest" description="Disordered" evidence="1">
    <location>
        <begin position="21"/>
        <end position="89"/>
    </location>
</feature>